<reference evidence="12 13" key="1">
    <citation type="journal article" date="2018" name="MBio">
        <title>Comparative Genomics Reveals the Core Gene Toolbox for the Fungus-Insect Symbiosis.</title>
        <authorList>
            <person name="Wang Y."/>
            <person name="Stata M."/>
            <person name="Wang W."/>
            <person name="Stajich J.E."/>
            <person name="White M.M."/>
            <person name="Moncalvo J.M."/>
        </authorList>
    </citation>
    <scope>NUCLEOTIDE SEQUENCE [LARGE SCALE GENOMIC DNA]</scope>
    <source>
        <strain evidence="12 13">SWE-8-4</strain>
    </source>
</reference>
<dbReference type="Proteomes" id="UP000245383">
    <property type="component" value="Unassembled WGS sequence"/>
</dbReference>
<evidence type="ECO:0000256" key="6">
    <source>
        <dbReference type="ARBA" id="ARBA00023175"/>
    </source>
</evidence>
<accession>A0A2T9Y9T7</accession>
<keyword evidence="7 8" id="KW-0009">Actin-binding</keyword>
<dbReference type="Gene3D" id="2.30.30.360">
    <property type="entry name" value="Myosin S1 fragment, N-terminal"/>
    <property type="match status" value="1"/>
</dbReference>
<dbReference type="Pfam" id="PF02736">
    <property type="entry name" value="Myosin_N"/>
    <property type="match status" value="1"/>
</dbReference>
<evidence type="ECO:0000313" key="13">
    <source>
        <dbReference type="Proteomes" id="UP000245383"/>
    </source>
</evidence>
<dbReference type="GO" id="GO:0000146">
    <property type="term" value="F:microfilament motor activity"/>
    <property type="evidence" value="ECO:0007669"/>
    <property type="project" value="TreeGrafter"/>
</dbReference>
<feature type="binding site" evidence="8">
    <location>
        <begin position="212"/>
        <end position="219"/>
    </location>
    <ligand>
        <name>ATP</name>
        <dbReference type="ChEBI" id="CHEBI:30616"/>
    </ligand>
</feature>
<dbReference type="OrthoDB" id="6108017at2759"/>
<dbReference type="Gene3D" id="1.10.10.820">
    <property type="match status" value="1"/>
</dbReference>
<evidence type="ECO:0000256" key="5">
    <source>
        <dbReference type="ARBA" id="ARBA00023123"/>
    </source>
</evidence>
<dbReference type="Gene3D" id="1.20.5.340">
    <property type="match status" value="1"/>
</dbReference>
<evidence type="ECO:0000256" key="3">
    <source>
        <dbReference type="ARBA" id="ARBA00022840"/>
    </source>
</evidence>
<dbReference type="InterPro" id="IPR027417">
    <property type="entry name" value="P-loop_NTPase"/>
</dbReference>
<keyword evidence="2 8" id="KW-0547">Nucleotide-binding</keyword>
<dbReference type="GO" id="GO:0016459">
    <property type="term" value="C:myosin complex"/>
    <property type="evidence" value="ECO:0007669"/>
    <property type="project" value="UniProtKB-KW"/>
</dbReference>
<keyword evidence="3 8" id="KW-0067">ATP-binding</keyword>
<dbReference type="PROSITE" id="PS51844">
    <property type="entry name" value="SH3_LIKE"/>
    <property type="match status" value="1"/>
</dbReference>
<dbReference type="GO" id="GO:0051015">
    <property type="term" value="F:actin filament binding"/>
    <property type="evidence" value="ECO:0007669"/>
    <property type="project" value="InterPro"/>
</dbReference>
<comment type="similarity">
    <text evidence="1 8">Belongs to the TRAFAC class myosin-kinesin ATPase superfamily. Myosin family.</text>
</comment>
<dbReference type="PANTHER" id="PTHR13140:SF857">
    <property type="entry name" value="MYOSIN-11"/>
    <property type="match status" value="1"/>
</dbReference>
<dbReference type="PROSITE" id="PS50096">
    <property type="entry name" value="IQ"/>
    <property type="match status" value="1"/>
</dbReference>
<name>A0A2T9Y9T7_9FUNG</name>
<dbReference type="Pfam" id="PF00063">
    <property type="entry name" value="Myosin_head"/>
    <property type="match status" value="1"/>
</dbReference>
<feature type="domain" description="Myosin N-terminal SH3-like" evidence="11">
    <location>
        <begin position="65"/>
        <end position="115"/>
    </location>
</feature>
<gene>
    <name evidence="12" type="ORF">BB561_005541</name>
</gene>
<dbReference type="FunFam" id="1.10.10.820:FF:000001">
    <property type="entry name" value="Myosin heavy chain"/>
    <property type="match status" value="1"/>
</dbReference>
<evidence type="ECO:0000256" key="7">
    <source>
        <dbReference type="ARBA" id="ARBA00023203"/>
    </source>
</evidence>
<protein>
    <recommendedName>
        <fullName evidence="14">Myosin motor domain-containing protein</fullName>
    </recommendedName>
</protein>
<organism evidence="12 13">
    <name type="scientific">Smittium simulii</name>
    <dbReference type="NCBI Taxonomy" id="133385"/>
    <lineage>
        <taxon>Eukaryota</taxon>
        <taxon>Fungi</taxon>
        <taxon>Fungi incertae sedis</taxon>
        <taxon>Zoopagomycota</taxon>
        <taxon>Kickxellomycotina</taxon>
        <taxon>Harpellomycetes</taxon>
        <taxon>Harpellales</taxon>
        <taxon>Legeriomycetaceae</taxon>
        <taxon>Smittium</taxon>
    </lineage>
</organism>
<keyword evidence="4 9" id="KW-0175">Coiled coil</keyword>
<keyword evidence="13" id="KW-1185">Reference proteome</keyword>
<feature type="coiled-coil region" evidence="9">
    <location>
        <begin position="1776"/>
        <end position="1937"/>
    </location>
</feature>
<dbReference type="Gene3D" id="1.20.58.530">
    <property type="match status" value="1"/>
</dbReference>
<comment type="caution">
    <text evidence="12">The sequence shown here is derived from an EMBL/GenBank/DDBJ whole genome shotgun (WGS) entry which is preliminary data.</text>
</comment>
<keyword evidence="5 8" id="KW-0518">Myosin</keyword>
<evidence type="ECO:0000256" key="4">
    <source>
        <dbReference type="ARBA" id="ARBA00023054"/>
    </source>
</evidence>
<dbReference type="FunFam" id="1.20.5.4820:FF:000002">
    <property type="entry name" value="Myosin heavy chain 10"/>
    <property type="match status" value="1"/>
</dbReference>
<sequence>MDQDSRSPTVSALTRAMQNSLHIKGSLSKNQYVLSDSNVSIASTPISFMPYTSQSFFEQAGLNFADKKWVWVPDEKEGFVAGYVSDEKPNEFISVHLITGKDIEISADSIEKVNPPKFDRIEDMAELGYLNEASIVYNIKQRYSQSLIYTYSGPFLVAVNPYYNLNLYTNELVQLYKNKRREENPPHIFAIADTAYQALLRSRKNQSILITGESGAGKTENTKRVIQYLTSIAYTSQNVKSASRDLESQIISTNPILESFGNAQTIRNNNSSRFGKFIRIEFNSAGSISGANIEWYLLEKLRITNQSSHERNFHVFYQLLKGASDELKEKLLFENDTSKYAYTKNCVQTIHGVDDKANFEILKKSLKLSCFSDTEIIDLFRVLSAILNIGNIEFQADRSDRISIKNEISAEKTCHLLGISLAEFKQALLKPIAKAGKETFTQSRTVRQVVYSIEALSRRIYEKMFGCIVNKINFAMHKFSGSTCFIGVLDIAGFEILENNSFEQLCINYTNERLQQFFNHNMFILEQQEYNQEGIKWEFIDFGLDLQPTIDLIDKSNPVGILPCLDEHCLIQNSSDKSFTDNLNKTWAGKSQKYDKPRFNMGFIIHHYASQVEYDTTGWIEKNKDPLNENLAQVLSKSSEKFIAQLFSEYNPEASSSSTNSIFSSSIQSINTKSNTKTVSQRHKVQLNSLMNNLKQTEPHFVRCIVPNKEKQAGKIDTPLVIEQLRCNGVLEGIRITRQGFPNRELFTEFRQRYEILAPEVVPKDRFIDNKQAVQLILESIQINSSDFRLGNTKVFFRTGVLAEIEERRDTKLSKIIIIFQAIARGYTCRNKFQRRINQAKSIRLIQRNIKVYNQLCDWPWWKLYMKIKPLLHVTRVDEELKKKDIIIADLSGKAEIEKNEKDSKNDIERKLNDTIEKFETEISSRENLDNINSFNKVQLDTLDKLVEEYKAKVDTATVLHEESELLVKELDNQIQEMKNNEINLQDTIEKLSSDNEELNKDTLLYKQNLEELKKKVNLQQTEINTYLDQIKKLEELQNEVEQSREINRNIQEQSQQKIQGLKNHLFEINKKYESQEKINLDLAKEKDELEITLGDKLSEINKIELDKEKMSNLENQINQLTLEKQNFKESLEDLNEQLDDMAQRELIMEDERSGLREQLVKSIENFEQVSHELEEKNNEIQNLSTDILTLEKKLEDQCGISANLKEELSKLQSDNSDRSINSDKFKKAVDSSNQKITELTAQLEEQENMRDKFQNQLTEQSYEIEGLRDQLEHTLELQSNNLDIVRNEARAELEDLLSAYNEMEQKLKESNELKFKLEEELEQLKHNILEEKSLVIQINEEKEKLESRSIELDKDSQTIQSNLKTLEAKIQEISEKNQSLEKELKDNQDDFSKEIDALKSQITVKSDSIAETEEIKKKLESKINELQAQLEIEKNSKSSIEDIKKKLEDQQIEFRKILEEEVGAKIKSVEESSKILLEETNELRTSLNGAIKDKEVSQEQVNNIKEELAEQKKISESNLLQIITEKDKIIQQLENELNAEKDLNRQHESLLDNNRTLISEYEKKINTLNSSIKDLNNHADFYSKPIEELERTIEKVSAEAAVHLESRNQLESKNNIFQKEITSLKEQLEKVNDSHSNIDKSCRSLNDELNSVKTDLEKEQNEKKALQSSIEQSEANSISLSQALDQANKEIEEKQRELNELDISFGDLQRGLFEAQQKNENIIKEHDSALRSIEDLKQELDGKNKSSRKIIAHESILLQSLTDLQSELSQSKSIADGIESKYIKSEKQLKEAESKLSEYINAANIATELRDSAESNLKIASSKLIELENLLDNKIIENEELIKVQARLIDEIDELSKNHQLRADNNDSSIEELVAKYQTELKKISAELDSTKHDYLNLRQAYITLDKSVVNKTQELEKTKIQNEEISKELSHAINKVAEISPAYEKSRDIAKVFETQLSSVKLEMDSLHLKYTALESVNKEISAAKEKLELRIDEIQSKFVETNSSRQIAEKAALQLEDEIKSLNNKLEELNEMVAGYEKRNISLEDIVKDTHLALEKEREANTILTKKNNELEKVIKDLRIKLIHLDSKLIQSNNRESCNSRDIPSIISEKFVAEAKQNTANQSLVKNLENQIRSLNLQINDHAKNKQRSASELKKVYELCNSLEKKIESLELVNEQLNIEKKKNERAIEDSSNLTYRLMRELELLRPSATAQ</sequence>
<feature type="coiled-coil region" evidence="9">
    <location>
        <begin position="961"/>
        <end position="1057"/>
    </location>
</feature>
<evidence type="ECO:0000259" key="10">
    <source>
        <dbReference type="PROSITE" id="PS51456"/>
    </source>
</evidence>
<evidence type="ECO:0000259" key="11">
    <source>
        <dbReference type="PROSITE" id="PS51844"/>
    </source>
</evidence>
<evidence type="ECO:0000256" key="8">
    <source>
        <dbReference type="PROSITE-ProRule" id="PRU00782"/>
    </source>
</evidence>
<dbReference type="InterPro" id="IPR001609">
    <property type="entry name" value="Myosin_head_motor_dom-like"/>
</dbReference>
<dbReference type="SUPFAM" id="SSF52540">
    <property type="entry name" value="P-loop containing nucleoside triphosphate hydrolases"/>
    <property type="match status" value="1"/>
</dbReference>
<evidence type="ECO:0000256" key="9">
    <source>
        <dbReference type="SAM" id="Coils"/>
    </source>
</evidence>
<feature type="coiled-coil region" evidence="9">
    <location>
        <begin position="1973"/>
        <end position="2091"/>
    </location>
</feature>
<keyword evidence="6 8" id="KW-0505">Motor protein</keyword>
<dbReference type="STRING" id="133385.A0A2T9Y9T7"/>
<dbReference type="SMART" id="SM00242">
    <property type="entry name" value="MYSc"/>
    <property type="match status" value="1"/>
</dbReference>
<dbReference type="GO" id="GO:0007015">
    <property type="term" value="P:actin filament organization"/>
    <property type="evidence" value="ECO:0007669"/>
    <property type="project" value="TreeGrafter"/>
</dbReference>
<dbReference type="PRINTS" id="PR00193">
    <property type="entry name" value="MYOSINHEAVY"/>
</dbReference>
<evidence type="ECO:0000256" key="2">
    <source>
        <dbReference type="ARBA" id="ARBA00022741"/>
    </source>
</evidence>
<feature type="coiled-coil region" evidence="9">
    <location>
        <begin position="2121"/>
        <end position="2197"/>
    </location>
</feature>
<dbReference type="InterPro" id="IPR036961">
    <property type="entry name" value="Kinesin_motor_dom_sf"/>
</dbReference>
<dbReference type="GO" id="GO:0005737">
    <property type="term" value="C:cytoplasm"/>
    <property type="evidence" value="ECO:0007669"/>
    <property type="project" value="TreeGrafter"/>
</dbReference>
<dbReference type="EMBL" id="MBFR01000339">
    <property type="protein sequence ID" value="PVU89108.1"/>
    <property type="molecule type" value="Genomic_DNA"/>
</dbReference>
<feature type="region of interest" description="Actin-binding" evidence="8">
    <location>
        <begin position="687"/>
        <end position="709"/>
    </location>
</feature>
<dbReference type="InterPro" id="IPR008989">
    <property type="entry name" value="Myosin_S1_N"/>
</dbReference>
<dbReference type="PROSITE" id="PS51456">
    <property type="entry name" value="MYOSIN_MOTOR"/>
    <property type="match status" value="1"/>
</dbReference>
<dbReference type="FunFam" id="3.40.850.10:FF:000101">
    <property type="entry name" value="Slow myosin heavy chain 2"/>
    <property type="match status" value="1"/>
</dbReference>
<dbReference type="SUPFAM" id="SSF90257">
    <property type="entry name" value="Myosin rod fragments"/>
    <property type="match status" value="1"/>
</dbReference>
<feature type="coiled-coil region" evidence="9">
    <location>
        <begin position="1488"/>
        <end position="1747"/>
    </location>
</feature>
<dbReference type="CDD" id="cd01377">
    <property type="entry name" value="MYSc_class_II"/>
    <property type="match status" value="1"/>
</dbReference>
<dbReference type="Gene3D" id="3.40.850.10">
    <property type="entry name" value="Kinesin motor domain"/>
    <property type="match status" value="1"/>
</dbReference>
<dbReference type="Gene3D" id="1.20.120.720">
    <property type="entry name" value="Myosin VI head, motor domain, U50 subdomain"/>
    <property type="match status" value="1"/>
</dbReference>
<dbReference type="InterPro" id="IPR004009">
    <property type="entry name" value="SH3_Myosin"/>
</dbReference>
<feature type="domain" description="Myosin motor" evidence="10">
    <location>
        <begin position="119"/>
        <end position="810"/>
    </location>
</feature>
<dbReference type="GO" id="GO:0005524">
    <property type="term" value="F:ATP binding"/>
    <property type="evidence" value="ECO:0007669"/>
    <property type="project" value="UniProtKB-UniRule"/>
</dbReference>
<evidence type="ECO:0000256" key="1">
    <source>
        <dbReference type="ARBA" id="ARBA00008314"/>
    </source>
</evidence>
<dbReference type="PANTHER" id="PTHR13140">
    <property type="entry name" value="MYOSIN"/>
    <property type="match status" value="1"/>
</dbReference>
<feature type="coiled-coil region" evidence="9">
    <location>
        <begin position="1104"/>
        <end position="1194"/>
    </location>
</feature>
<evidence type="ECO:0000313" key="12">
    <source>
        <dbReference type="EMBL" id="PVU89108.1"/>
    </source>
</evidence>
<feature type="coiled-coil region" evidence="9">
    <location>
        <begin position="1230"/>
        <end position="1461"/>
    </location>
</feature>
<proteinExistence type="inferred from homology"/>
<evidence type="ECO:0008006" key="14">
    <source>
        <dbReference type="Google" id="ProtNLM"/>
    </source>
</evidence>
<dbReference type="GO" id="GO:0016020">
    <property type="term" value="C:membrane"/>
    <property type="evidence" value="ECO:0007669"/>
    <property type="project" value="TreeGrafter"/>
</dbReference>
<dbReference type="Gene3D" id="1.20.5.4820">
    <property type="match status" value="1"/>
</dbReference>